<keyword evidence="1" id="KW-0472">Membrane</keyword>
<dbReference type="PATRIC" id="fig|1705561.3.peg.1837"/>
<evidence type="ECO:0000313" key="3">
    <source>
        <dbReference type="Proteomes" id="UP000037688"/>
    </source>
</evidence>
<dbReference type="RefSeq" id="WP_053780640.1">
    <property type="nucleotide sequence ID" value="NZ_LITU01000051.1"/>
</dbReference>
<gene>
    <name evidence="2" type="ORF">AMS66_09935</name>
</gene>
<feature type="transmembrane region" description="Helical" evidence="1">
    <location>
        <begin position="44"/>
        <end position="65"/>
    </location>
</feature>
<dbReference type="AlphaFoldDB" id="A0A0M9BRL4"/>
<protein>
    <submittedName>
        <fullName evidence="2">Uncharacterized protein</fullName>
    </submittedName>
</protein>
<organism evidence="2 3">
    <name type="scientific">Paenibacillus xylanivorans</name>
    <dbReference type="NCBI Taxonomy" id="1705561"/>
    <lineage>
        <taxon>Bacteria</taxon>
        <taxon>Bacillati</taxon>
        <taxon>Bacillota</taxon>
        <taxon>Bacilli</taxon>
        <taxon>Bacillales</taxon>
        <taxon>Paenibacillaceae</taxon>
        <taxon>Paenibacillus</taxon>
    </lineage>
</organism>
<sequence length="182" mass="21300">MGVIGLAFLSIAFSLLIGFSANKILNNSFGFLRDDEPFLSRYNIFRIIVPSFLLSFSLISIFLHLNSTISKIVQVLMVVYIGVILSWYNRIRNNKRRLAKIRLIIVESVIEPWKRNFLTEDTNYFLNLYYLNKKINGEVTFNTSRSQLKPDAIEEIKTNLSKYNIKVNFREKKNPSLYKFNN</sequence>
<name>A0A0M9BRL4_9BACL</name>
<proteinExistence type="predicted"/>
<comment type="caution">
    <text evidence="2">The sequence shown here is derived from an EMBL/GenBank/DDBJ whole genome shotgun (WGS) entry which is preliminary data.</text>
</comment>
<evidence type="ECO:0000313" key="2">
    <source>
        <dbReference type="EMBL" id="KOY16712.1"/>
    </source>
</evidence>
<keyword evidence="3" id="KW-1185">Reference proteome</keyword>
<evidence type="ECO:0000256" key="1">
    <source>
        <dbReference type="SAM" id="Phobius"/>
    </source>
</evidence>
<dbReference type="Proteomes" id="UP000037688">
    <property type="component" value="Unassembled WGS sequence"/>
</dbReference>
<accession>A0A0M9BRL4</accession>
<reference evidence="2 3" key="1">
    <citation type="submission" date="2015-08" db="EMBL/GenBank/DDBJ databases">
        <title>Draft genome sequence of cellulolytic and xylanolytic Paenibacillus sp. A59, isolated from a decaying forest soil from Patagonia, Argentina.</title>
        <authorList>
            <person name="Ghio S."/>
            <person name="Caceres A.M."/>
            <person name="Talia P."/>
            <person name="Grasso D."/>
            <person name="Campos E."/>
        </authorList>
    </citation>
    <scope>NUCLEOTIDE SEQUENCE [LARGE SCALE GENOMIC DNA]</scope>
    <source>
        <strain evidence="2 3">A59</strain>
    </source>
</reference>
<dbReference type="EMBL" id="LITU01000051">
    <property type="protein sequence ID" value="KOY16712.1"/>
    <property type="molecule type" value="Genomic_DNA"/>
</dbReference>
<feature type="transmembrane region" description="Helical" evidence="1">
    <location>
        <begin position="72"/>
        <end position="88"/>
    </location>
</feature>
<keyword evidence="1" id="KW-1133">Transmembrane helix</keyword>
<keyword evidence="1" id="KW-0812">Transmembrane</keyword>